<protein>
    <submittedName>
        <fullName evidence="2">Uncharacterized protein</fullName>
    </submittedName>
</protein>
<gene>
    <name evidence="2" type="ORF">AVDCRST_MAG68-5173</name>
</gene>
<sequence length="41" mass="4329">MAGSRRGKQPSRNSPSTGTPKDKRLKGNGGKKPGPKPKRKG</sequence>
<evidence type="ECO:0000313" key="2">
    <source>
        <dbReference type="EMBL" id="CAA9365602.1"/>
    </source>
</evidence>
<name>A0A6J4MPY1_9BACT</name>
<feature type="compositionally biased region" description="Polar residues" evidence="1">
    <location>
        <begin position="10"/>
        <end position="19"/>
    </location>
</feature>
<reference evidence="2" key="1">
    <citation type="submission" date="2020-02" db="EMBL/GenBank/DDBJ databases">
        <authorList>
            <person name="Meier V. D."/>
        </authorList>
    </citation>
    <scope>NUCLEOTIDE SEQUENCE</scope>
    <source>
        <strain evidence="2">AVDCRST_MAG68</strain>
    </source>
</reference>
<organism evidence="2">
    <name type="scientific">uncultured Gemmatimonadota bacterium</name>
    <dbReference type="NCBI Taxonomy" id="203437"/>
    <lineage>
        <taxon>Bacteria</taxon>
        <taxon>Pseudomonadati</taxon>
        <taxon>Gemmatimonadota</taxon>
        <taxon>environmental samples</taxon>
    </lineage>
</organism>
<dbReference type="EMBL" id="CADCTW010000217">
    <property type="protein sequence ID" value="CAA9365602.1"/>
    <property type="molecule type" value="Genomic_DNA"/>
</dbReference>
<feature type="region of interest" description="Disordered" evidence="1">
    <location>
        <begin position="1"/>
        <end position="41"/>
    </location>
</feature>
<dbReference type="AlphaFoldDB" id="A0A6J4MPY1"/>
<accession>A0A6J4MPY1</accession>
<proteinExistence type="predicted"/>
<evidence type="ECO:0000256" key="1">
    <source>
        <dbReference type="SAM" id="MobiDB-lite"/>
    </source>
</evidence>